<dbReference type="PROSITE" id="PS50097">
    <property type="entry name" value="BTB"/>
    <property type="match status" value="1"/>
</dbReference>
<dbReference type="Gene3D" id="3.30.710.10">
    <property type="entry name" value="Potassium Channel Kv1.1, Chain A"/>
    <property type="match status" value="1"/>
</dbReference>
<dbReference type="SUPFAM" id="SSF54695">
    <property type="entry name" value="POZ domain"/>
    <property type="match status" value="1"/>
</dbReference>
<feature type="domain" description="BTB" evidence="1">
    <location>
        <begin position="14"/>
        <end position="83"/>
    </location>
</feature>
<evidence type="ECO:0000259" key="1">
    <source>
        <dbReference type="PROSITE" id="PS50097"/>
    </source>
</evidence>
<evidence type="ECO:0000313" key="2">
    <source>
        <dbReference type="EMBL" id="EMC90829.1"/>
    </source>
</evidence>
<dbReference type="STRING" id="717646.M2MW61"/>
<dbReference type="KEGG" id="bcom:BAUCODRAFT_333970"/>
<name>M2MW61_BAUPA</name>
<dbReference type="HOGENOM" id="CLU_068279_3_2_1"/>
<protein>
    <recommendedName>
        <fullName evidence="1">BTB domain-containing protein</fullName>
    </recommendedName>
</protein>
<dbReference type="RefSeq" id="XP_007681997.1">
    <property type="nucleotide sequence ID" value="XM_007683807.1"/>
</dbReference>
<dbReference type="InterPro" id="IPR011333">
    <property type="entry name" value="SKP1/BTB/POZ_sf"/>
</dbReference>
<reference evidence="2 3" key="1">
    <citation type="journal article" date="2012" name="PLoS Pathog.">
        <title>Diverse lifestyles and strategies of plant pathogenesis encoded in the genomes of eighteen Dothideomycetes fungi.</title>
        <authorList>
            <person name="Ohm R.A."/>
            <person name="Feau N."/>
            <person name="Henrissat B."/>
            <person name="Schoch C.L."/>
            <person name="Horwitz B.A."/>
            <person name="Barry K.W."/>
            <person name="Condon B.J."/>
            <person name="Copeland A.C."/>
            <person name="Dhillon B."/>
            <person name="Glaser F."/>
            <person name="Hesse C.N."/>
            <person name="Kosti I."/>
            <person name="LaButti K."/>
            <person name="Lindquist E.A."/>
            <person name="Lucas S."/>
            <person name="Salamov A.A."/>
            <person name="Bradshaw R.E."/>
            <person name="Ciuffetti L."/>
            <person name="Hamelin R.C."/>
            <person name="Kema G.H.J."/>
            <person name="Lawrence C."/>
            <person name="Scott J.A."/>
            <person name="Spatafora J.W."/>
            <person name="Turgeon B.G."/>
            <person name="de Wit P.J.G.M."/>
            <person name="Zhong S."/>
            <person name="Goodwin S.B."/>
            <person name="Grigoriev I.V."/>
        </authorList>
    </citation>
    <scope>NUCLEOTIDE SEQUENCE [LARGE SCALE GENOMIC DNA]</scope>
    <source>
        <strain evidence="2 3">UAMH 10762</strain>
    </source>
</reference>
<organism evidence="2 3">
    <name type="scientific">Baudoinia panamericana (strain UAMH 10762)</name>
    <name type="common">Angels' share fungus</name>
    <name type="synonym">Baudoinia compniacensis (strain UAMH 10762)</name>
    <dbReference type="NCBI Taxonomy" id="717646"/>
    <lineage>
        <taxon>Eukaryota</taxon>
        <taxon>Fungi</taxon>
        <taxon>Dikarya</taxon>
        <taxon>Ascomycota</taxon>
        <taxon>Pezizomycotina</taxon>
        <taxon>Dothideomycetes</taxon>
        <taxon>Dothideomycetidae</taxon>
        <taxon>Mycosphaerellales</taxon>
        <taxon>Teratosphaeriaceae</taxon>
        <taxon>Baudoinia</taxon>
    </lineage>
</organism>
<evidence type="ECO:0000313" key="3">
    <source>
        <dbReference type="Proteomes" id="UP000011761"/>
    </source>
</evidence>
<sequence>MTLQLTSVCRYLDEPVKILIGPKPVTLYVHEKVLVKHSAFFKTALKKQWREGQTRQVKLPDTNPKAFHRYVHWLYNSTITCKHANLGLIYSRLIRLYILAEKLLDQECQDRVIDAIVSVMRQKFDDPADPEAARAQEFPGNSLVNLVYRETPKGSPLRRLMLDAHLFCGNAE</sequence>
<dbReference type="OrthoDB" id="1022638at2759"/>
<dbReference type="EMBL" id="KB445566">
    <property type="protein sequence ID" value="EMC90829.1"/>
    <property type="molecule type" value="Genomic_DNA"/>
</dbReference>
<dbReference type="PANTHER" id="PTHR47843:SF2">
    <property type="entry name" value="BTB DOMAIN-CONTAINING PROTEIN"/>
    <property type="match status" value="1"/>
</dbReference>
<dbReference type="PANTHER" id="PTHR47843">
    <property type="entry name" value="BTB DOMAIN-CONTAINING PROTEIN-RELATED"/>
    <property type="match status" value="1"/>
</dbReference>
<dbReference type="GeneID" id="19112116"/>
<keyword evidence="3" id="KW-1185">Reference proteome</keyword>
<dbReference type="eggNOG" id="ENOG502STH4">
    <property type="taxonomic scope" value="Eukaryota"/>
</dbReference>
<dbReference type="CDD" id="cd18186">
    <property type="entry name" value="BTB_POZ_ZBTB_KLHL-like"/>
    <property type="match status" value="1"/>
</dbReference>
<dbReference type="Pfam" id="PF00651">
    <property type="entry name" value="BTB"/>
    <property type="match status" value="1"/>
</dbReference>
<proteinExistence type="predicted"/>
<accession>M2MW61</accession>
<gene>
    <name evidence="2" type="ORF">BAUCODRAFT_333970</name>
</gene>
<dbReference type="OMA" id="ISCCENP"/>
<dbReference type="Proteomes" id="UP000011761">
    <property type="component" value="Unassembled WGS sequence"/>
</dbReference>
<dbReference type="AlphaFoldDB" id="M2MW61"/>
<dbReference type="InterPro" id="IPR000210">
    <property type="entry name" value="BTB/POZ_dom"/>
</dbReference>